<feature type="region of interest" description="Disordered" evidence="6">
    <location>
        <begin position="1"/>
        <end position="28"/>
    </location>
</feature>
<proteinExistence type="inferred from homology"/>
<dbReference type="PANTHER" id="PTHR21716:SF16">
    <property type="entry name" value="BLL1467 PROTEIN"/>
    <property type="match status" value="1"/>
</dbReference>
<feature type="transmembrane region" description="Helical" evidence="7">
    <location>
        <begin position="99"/>
        <end position="124"/>
    </location>
</feature>
<organism evidence="8 9">
    <name type="scientific">Sphingomonas koreensis</name>
    <dbReference type="NCBI Taxonomy" id="93064"/>
    <lineage>
        <taxon>Bacteria</taxon>
        <taxon>Pseudomonadati</taxon>
        <taxon>Pseudomonadota</taxon>
        <taxon>Alphaproteobacteria</taxon>
        <taxon>Sphingomonadales</taxon>
        <taxon>Sphingomonadaceae</taxon>
        <taxon>Sphingomonas</taxon>
    </lineage>
</organism>
<evidence type="ECO:0000256" key="5">
    <source>
        <dbReference type="ARBA" id="ARBA00023136"/>
    </source>
</evidence>
<dbReference type="GO" id="GO:0016020">
    <property type="term" value="C:membrane"/>
    <property type="evidence" value="ECO:0007669"/>
    <property type="project" value="UniProtKB-SubCell"/>
</dbReference>
<evidence type="ECO:0000313" key="8">
    <source>
        <dbReference type="EMBL" id="APR52824.1"/>
    </source>
</evidence>
<reference evidence="9" key="1">
    <citation type="submission" date="2016-12" db="EMBL/GenBank/DDBJ databases">
        <title>Whole genome sequencing of Sphingomonas sp. ABOJV.</title>
        <authorList>
            <person name="Conlan S."/>
            <person name="Thomas P.J."/>
            <person name="Mullikin J."/>
            <person name="Palmore T.N."/>
            <person name="Frank K.M."/>
            <person name="Segre J.A."/>
        </authorList>
    </citation>
    <scope>NUCLEOTIDE SEQUENCE [LARGE SCALE GENOMIC DNA]</scope>
    <source>
        <strain evidence="9">ABOJV</strain>
    </source>
</reference>
<evidence type="ECO:0000256" key="4">
    <source>
        <dbReference type="ARBA" id="ARBA00022989"/>
    </source>
</evidence>
<dbReference type="InterPro" id="IPR002549">
    <property type="entry name" value="AI-2E-like"/>
</dbReference>
<dbReference type="PANTHER" id="PTHR21716">
    <property type="entry name" value="TRANSMEMBRANE PROTEIN"/>
    <property type="match status" value="1"/>
</dbReference>
<keyword evidence="9" id="KW-1185">Reference proteome</keyword>
<evidence type="ECO:0000313" key="9">
    <source>
        <dbReference type="Proteomes" id="UP000185161"/>
    </source>
</evidence>
<keyword evidence="5 7" id="KW-0472">Membrane</keyword>
<feature type="transmembrane region" description="Helical" evidence="7">
    <location>
        <begin position="69"/>
        <end position="87"/>
    </location>
</feature>
<dbReference type="AlphaFoldDB" id="A0A1L6JA88"/>
<accession>A0A1L6JA88</accession>
<sequence>MDQQAGRGEQASETGAVSSPAPPLQPIVAPAHDTEAENRRDRLLAALTLMIGAGLFLALPFALKAGSPFFLPLTAALVVAVALVPVLEWLERHRVPTPLAALICVLLFLTAANAAIVSIVVPAWSWLSAIPERIDNIQSNVRPLIDFYANLETFVNKTIQDFAQSPIRPTRAAAEPPRSLLEFVTTAAPAAFIEMFFAILVIFFFLSGWTRLRRKAITSRTSFGGAMATARVIQDVVDDTSAYLGTITAINVTLGLVVAGALWLIGMPSPLMWGGIVTLLNYIPYLGPIFAALLLALGGLMTYQDVWAALLPAGIMIALHLIEANVVTPLIVGRRLTINPIMILISLSFWGWVWGTPGALLAVPLLIIFQTVLNAAGKPDIAGFLFEHGTLVAGGTPLSPTAQNNLERAVDSPEPPV</sequence>
<gene>
    <name evidence="8" type="ORF">BRX40_10665</name>
</gene>
<keyword evidence="4 7" id="KW-1133">Transmembrane helix</keyword>
<protein>
    <submittedName>
        <fullName evidence="8">AI-2E family transporter</fullName>
    </submittedName>
</protein>
<keyword evidence="3 7" id="KW-0812">Transmembrane</keyword>
<dbReference type="Proteomes" id="UP000185161">
    <property type="component" value="Chromosome"/>
</dbReference>
<feature type="transmembrane region" description="Helical" evidence="7">
    <location>
        <begin position="279"/>
        <end position="300"/>
    </location>
</feature>
<feature type="transmembrane region" description="Helical" evidence="7">
    <location>
        <begin position="187"/>
        <end position="209"/>
    </location>
</feature>
<evidence type="ECO:0000256" key="3">
    <source>
        <dbReference type="ARBA" id="ARBA00022692"/>
    </source>
</evidence>
<comment type="subcellular location">
    <subcellularLocation>
        <location evidence="1">Membrane</location>
        <topology evidence="1">Multi-pass membrane protein</topology>
    </subcellularLocation>
</comment>
<evidence type="ECO:0000256" key="1">
    <source>
        <dbReference type="ARBA" id="ARBA00004141"/>
    </source>
</evidence>
<feature type="transmembrane region" description="Helical" evidence="7">
    <location>
        <begin position="43"/>
        <end position="63"/>
    </location>
</feature>
<name>A0A1L6JA88_9SPHN</name>
<dbReference type="GO" id="GO:0055085">
    <property type="term" value="P:transmembrane transport"/>
    <property type="evidence" value="ECO:0007669"/>
    <property type="project" value="TreeGrafter"/>
</dbReference>
<feature type="transmembrane region" description="Helical" evidence="7">
    <location>
        <begin position="306"/>
        <end position="324"/>
    </location>
</feature>
<dbReference type="KEGG" id="skr:BRX40_10665"/>
<dbReference type="EMBL" id="CP018820">
    <property type="protein sequence ID" value="APR52824.1"/>
    <property type="molecule type" value="Genomic_DNA"/>
</dbReference>
<dbReference type="Pfam" id="PF01594">
    <property type="entry name" value="AI-2E_transport"/>
    <property type="match status" value="1"/>
</dbReference>
<evidence type="ECO:0000256" key="6">
    <source>
        <dbReference type="SAM" id="MobiDB-lite"/>
    </source>
</evidence>
<evidence type="ECO:0000256" key="2">
    <source>
        <dbReference type="ARBA" id="ARBA00009773"/>
    </source>
</evidence>
<dbReference type="STRING" id="93064.BRX40_10665"/>
<evidence type="ECO:0000256" key="7">
    <source>
        <dbReference type="SAM" id="Phobius"/>
    </source>
</evidence>
<comment type="similarity">
    <text evidence="2">Belongs to the autoinducer-2 exporter (AI-2E) (TC 2.A.86) family.</text>
</comment>
<feature type="transmembrane region" description="Helical" evidence="7">
    <location>
        <begin position="243"/>
        <end position="267"/>
    </location>
</feature>